<accession>J9CLR1</accession>
<gene>
    <name evidence="1" type="ORF">EVA_10867</name>
</gene>
<feature type="non-terminal residue" evidence="1">
    <location>
        <position position="133"/>
    </location>
</feature>
<keyword evidence="1" id="KW-0548">Nucleotidyltransferase</keyword>
<dbReference type="PANTHER" id="PTHR34047:SF8">
    <property type="entry name" value="PROTEIN YKFC"/>
    <property type="match status" value="1"/>
</dbReference>
<dbReference type="InterPro" id="IPR051083">
    <property type="entry name" value="GrpII_Intron_Splice-Mob/Def"/>
</dbReference>
<evidence type="ECO:0000313" key="1">
    <source>
        <dbReference type="EMBL" id="EJX01026.1"/>
    </source>
</evidence>
<dbReference type="GO" id="GO:0003964">
    <property type="term" value="F:RNA-directed DNA polymerase activity"/>
    <property type="evidence" value="ECO:0007669"/>
    <property type="project" value="UniProtKB-KW"/>
</dbReference>
<comment type="caution">
    <text evidence="1">The sequence shown here is derived from an EMBL/GenBank/DDBJ whole genome shotgun (WGS) entry which is preliminary data.</text>
</comment>
<proteinExistence type="predicted"/>
<keyword evidence="1" id="KW-0808">Transferase</keyword>
<organism evidence="1">
    <name type="scientific">gut metagenome</name>
    <dbReference type="NCBI Taxonomy" id="749906"/>
    <lineage>
        <taxon>unclassified sequences</taxon>
        <taxon>metagenomes</taxon>
        <taxon>organismal metagenomes</taxon>
    </lineage>
</organism>
<dbReference type="EMBL" id="AMCI01003121">
    <property type="protein sequence ID" value="EJX01026.1"/>
    <property type="molecule type" value="Genomic_DNA"/>
</dbReference>
<dbReference type="AlphaFoldDB" id="J9CLR1"/>
<reference evidence="1" key="1">
    <citation type="journal article" date="2012" name="PLoS ONE">
        <title>Gene sets for utilization of primary and secondary nutrition supplies in the distal gut of endangered iberian lynx.</title>
        <authorList>
            <person name="Alcaide M."/>
            <person name="Messina E."/>
            <person name="Richter M."/>
            <person name="Bargiela R."/>
            <person name="Peplies J."/>
            <person name="Huws S.A."/>
            <person name="Newbold C.J."/>
            <person name="Golyshin P.N."/>
            <person name="Simon M.A."/>
            <person name="Lopez G."/>
            <person name="Yakimov M.M."/>
            <person name="Ferrer M."/>
        </authorList>
    </citation>
    <scope>NUCLEOTIDE SEQUENCE</scope>
</reference>
<dbReference type="SUPFAM" id="SSF56672">
    <property type="entry name" value="DNA/RNA polymerases"/>
    <property type="match status" value="1"/>
</dbReference>
<protein>
    <submittedName>
        <fullName evidence="1">Reverse transcriptase-like protein</fullName>
    </submittedName>
</protein>
<keyword evidence="1" id="KW-0695">RNA-directed DNA polymerase</keyword>
<sequence>MRNPEIILNTLSSHSKVSDYKYERIYRILFNEEMFMLAYERIKSKPGNMTPGTDGLTIDGMTIDRIGKLIESLKDESYSPKPAKRVYIPKKNGKKRPLGIPTIDDKLVQEVTRMILEAIYEGHFESTSHGFRP</sequence>
<name>J9CLR1_9ZZZZ</name>
<dbReference type="InterPro" id="IPR043502">
    <property type="entry name" value="DNA/RNA_pol_sf"/>
</dbReference>
<dbReference type="PANTHER" id="PTHR34047">
    <property type="entry name" value="NUCLEAR INTRON MATURASE 1, MITOCHONDRIAL-RELATED"/>
    <property type="match status" value="1"/>
</dbReference>